<evidence type="ECO:0000313" key="1">
    <source>
        <dbReference type="EMBL" id="CDO47311.1"/>
    </source>
</evidence>
<dbReference type="EMBL" id="HG969191">
    <property type="protein sequence ID" value="CDO47311.1"/>
    <property type="molecule type" value="Genomic_DNA"/>
</dbReference>
<sequence>MPSQLCKLRVHKNTKRVKYSIDDTQNMPFTLKGCFDNT</sequence>
<proteinExistence type="predicted"/>
<organism evidence="1 2">
    <name type="scientific">Bartonella henselae</name>
    <name type="common">Rochalimaea henselae</name>
    <dbReference type="NCBI Taxonomy" id="38323"/>
    <lineage>
        <taxon>Bacteria</taxon>
        <taxon>Pseudomonadati</taxon>
        <taxon>Pseudomonadota</taxon>
        <taxon>Alphaproteobacteria</taxon>
        <taxon>Hyphomicrobiales</taxon>
        <taxon>Bartonellaceae</taxon>
        <taxon>Bartonella</taxon>
    </lineage>
</organism>
<dbReference type="KEGG" id="bhs:BM1374165_01327"/>
<accession>X5M5M4</accession>
<reference evidence="2" key="1">
    <citation type="submission" date="2013-11" db="EMBL/GenBank/DDBJ databases">
        <title>Genome sequencing of Bartonella spp. isolated from human blood.</title>
        <authorList>
            <person name="Raoult D."/>
        </authorList>
    </citation>
    <scope>NUCLEOTIDE SEQUENCE</scope>
    <source>
        <strain evidence="2">BM1374165</strain>
    </source>
</reference>
<protein>
    <submittedName>
        <fullName evidence="1">Uncharacterized protein</fullName>
    </submittedName>
</protein>
<dbReference type="PATRIC" id="fig|38323.3.peg.1342"/>
<dbReference type="Proteomes" id="UP000019801">
    <property type="component" value="Chromosome I"/>
</dbReference>
<gene>
    <name evidence="1" type="ORF">BM1374165_01327</name>
</gene>
<dbReference type="KEGG" id="bhn:PRJBM_01245"/>
<evidence type="ECO:0000313" key="2">
    <source>
        <dbReference type="Proteomes" id="UP000019801"/>
    </source>
</evidence>
<dbReference type="AlphaFoldDB" id="X5M5M4"/>
<name>X5M5M4_BARHN</name>